<dbReference type="CDD" id="cd00041">
    <property type="entry name" value="CUB"/>
    <property type="match status" value="1"/>
</dbReference>
<evidence type="ECO:0000256" key="1">
    <source>
        <dbReference type="ARBA" id="ARBA00022670"/>
    </source>
</evidence>
<gene>
    <name evidence="15" type="ORF">MEDL_59653</name>
</gene>
<feature type="binding site" evidence="8">
    <location>
        <position position="774"/>
    </location>
    <ligand>
        <name>Zn(2+)</name>
        <dbReference type="ChEBI" id="CHEBI:29105"/>
        <note>catalytic</note>
    </ligand>
</feature>
<evidence type="ECO:0000259" key="14">
    <source>
        <dbReference type="PROSITE" id="PS51864"/>
    </source>
</evidence>
<keyword evidence="5 8" id="KW-0482">Metalloprotease</keyword>
<dbReference type="Gene3D" id="3.10.100.10">
    <property type="entry name" value="Mannose-Binding Protein A, subunit A"/>
    <property type="match status" value="1"/>
</dbReference>
<keyword evidence="3 8" id="KW-0378">Hydrolase</keyword>
<dbReference type="PROSITE" id="PS51864">
    <property type="entry name" value="ASTACIN"/>
    <property type="match status" value="1"/>
</dbReference>
<dbReference type="OrthoDB" id="6127494at2759"/>
<organism evidence="15 16">
    <name type="scientific">Mytilus edulis</name>
    <name type="common">Blue mussel</name>
    <dbReference type="NCBI Taxonomy" id="6550"/>
    <lineage>
        <taxon>Eukaryota</taxon>
        <taxon>Metazoa</taxon>
        <taxon>Spiralia</taxon>
        <taxon>Lophotrochozoa</taxon>
        <taxon>Mollusca</taxon>
        <taxon>Bivalvia</taxon>
        <taxon>Autobranchia</taxon>
        <taxon>Pteriomorphia</taxon>
        <taxon>Mytilida</taxon>
        <taxon>Mytiloidea</taxon>
        <taxon>Mytilidae</taxon>
        <taxon>Mytilinae</taxon>
        <taxon>Mytilus</taxon>
    </lineage>
</organism>
<dbReference type="InterPro" id="IPR016186">
    <property type="entry name" value="C-type_lectin-like/link_sf"/>
</dbReference>
<evidence type="ECO:0000256" key="4">
    <source>
        <dbReference type="ARBA" id="ARBA00022833"/>
    </source>
</evidence>
<dbReference type="Proteomes" id="UP000683360">
    <property type="component" value="Unassembled WGS sequence"/>
</dbReference>
<dbReference type="PROSITE" id="PS50041">
    <property type="entry name" value="C_TYPE_LECTIN_2"/>
    <property type="match status" value="1"/>
</dbReference>
<comment type="caution">
    <text evidence="7">Lacks conserved residue(s) required for the propagation of feature annotation.</text>
</comment>
<keyword evidence="2 8" id="KW-0479">Metal-binding</keyword>
<protein>
    <recommendedName>
        <fullName evidence="9">Metalloendopeptidase</fullName>
        <ecNumber evidence="9">3.4.24.-</ecNumber>
    </recommendedName>
</protein>
<dbReference type="GO" id="GO:0006508">
    <property type="term" value="P:proteolysis"/>
    <property type="evidence" value="ECO:0007669"/>
    <property type="project" value="UniProtKB-KW"/>
</dbReference>
<dbReference type="SUPFAM" id="SSF56436">
    <property type="entry name" value="C-type lectin-like"/>
    <property type="match status" value="1"/>
</dbReference>
<evidence type="ECO:0000313" key="15">
    <source>
        <dbReference type="EMBL" id="CAG2247803.1"/>
    </source>
</evidence>
<feature type="domain" description="Peptidase M12A" evidence="14">
    <location>
        <begin position="673"/>
        <end position="880"/>
    </location>
</feature>
<dbReference type="InterPro" id="IPR000742">
    <property type="entry name" value="EGF"/>
</dbReference>
<evidence type="ECO:0000256" key="6">
    <source>
        <dbReference type="ARBA" id="ARBA00023157"/>
    </source>
</evidence>
<dbReference type="PANTHER" id="PTHR10127:SF780">
    <property type="entry name" value="METALLOENDOPEPTIDASE"/>
    <property type="match status" value="1"/>
</dbReference>
<accession>A0A8S3UNS0</accession>
<proteinExistence type="predicted"/>
<dbReference type="PROSITE" id="PS00022">
    <property type="entry name" value="EGF_1"/>
    <property type="match status" value="1"/>
</dbReference>
<evidence type="ECO:0000256" key="10">
    <source>
        <dbReference type="SAM" id="Coils"/>
    </source>
</evidence>
<evidence type="ECO:0000256" key="7">
    <source>
        <dbReference type="PROSITE-ProRule" id="PRU00059"/>
    </source>
</evidence>
<dbReference type="Gene3D" id="2.60.120.290">
    <property type="entry name" value="Spermadhesin, CUB domain"/>
    <property type="match status" value="1"/>
</dbReference>
<evidence type="ECO:0000259" key="13">
    <source>
        <dbReference type="PROSITE" id="PS50041"/>
    </source>
</evidence>
<dbReference type="CDD" id="cd04280">
    <property type="entry name" value="ZnMc_astacin_like"/>
    <property type="match status" value="1"/>
</dbReference>
<dbReference type="CDD" id="cd00037">
    <property type="entry name" value="CLECT"/>
    <property type="match status" value="1"/>
</dbReference>
<dbReference type="InterPro" id="IPR024079">
    <property type="entry name" value="MetalloPept_cat_dom_sf"/>
</dbReference>
<keyword evidence="4 8" id="KW-0862">Zinc</keyword>
<dbReference type="CDD" id="cd00054">
    <property type="entry name" value="EGF_CA"/>
    <property type="match status" value="1"/>
</dbReference>
<dbReference type="SMART" id="SM00042">
    <property type="entry name" value="CUB"/>
    <property type="match status" value="1"/>
</dbReference>
<dbReference type="AlphaFoldDB" id="A0A8S3UNS0"/>
<dbReference type="Gene3D" id="3.40.390.10">
    <property type="entry name" value="Collagenase (Catalytic Domain)"/>
    <property type="match status" value="1"/>
</dbReference>
<dbReference type="InterPro" id="IPR016187">
    <property type="entry name" value="CTDL_fold"/>
</dbReference>
<dbReference type="Gene3D" id="3.60.10.10">
    <property type="entry name" value="Endonuclease/exonuclease/phosphatase"/>
    <property type="match status" value="1"/>
</dbReference>
<dbReference type="Gene3D" id="3.30.70.1820">
    <property type="entry name" value="L1 transposable element, RRM domain"/>
    <property type="match status" value="1"/>
</dbReference>
<dbReference type="InterPro" id="IPR035914">
    <property type="entry name" value="Sperma_CUB_dom_sf"/>
</dbReference>
<dbReference type="PRINTS" id="PR00480">
    <property type="entry name" value="ASTACIN"/>
</dbReference>
<dbReference type="InterPro" id="IPR034035">
    <property type="entry name" value="Astacin-like_dom"/>
</dbReference>
<dbReference type="SUPFAM" id="SSF55486">
    <property type="entry name" value="Metalloproteases ('zincins'), catalytic domain"/>
    <property type="match status" value="1"/>
</dbReference>
<dbReference type="SUPFAM" id="SSF56219">
    <property type="entry name" value="DNase I-like"/>
    <property type="match status" value="1"/>
</dbReference>
<keyword evidence="6" id="KW-1015">Disulfide bond</keyword>
<keyword evidence="16" id="KW-1185">Reference proteome</keyword>
<dbReference type="InterPro" id="IPR006026">
    <property type="entry name" value="Peptidase_Metallo"/>
</dbReference>
<dbReference type="PROSITE" id="PS01180">
    <property type="entry name" value="CUB"/>
    <property type="match status" value="1"/>
</dbReference>
<name>A0A8S3UNS0_MYTED</name>
<feature type="binding site" evidence="8">
    <location>
        <position position="784"/>
    </location>
    <ligand>
        <name>Zn(2+)</name>
        <dbReference type="ChEBI" id="CHEBI:29105"/>
        <note>catalytic</note>
    </ligand>
</feature>
<dbReference type="EMBL" id="CAJPWZ010002914">
    <property type="protein sequence ID" value="CAG2247803.1"/>
    <property type="molecule type" value="Genomic_DNA"/>
</dbReference>
<feature type="compositionally biased region" description="Polar residues" evidence="11">
    <location>
        <begin position="10"/>
        <end position="26"/>
    </location>
</feature>
<keyword evidence="10" id="KW-0175">Coiled coil</keyword>
<dbReference type="InterPro" id="IPR036691">
    <property type="entry name" value="Endo/exonu/phosph_ase_sf"/>
</dbReference>
<dbReference type="InterPro" id="IPR000859">
    <property type="entry name" value="CUB_dom"/>
</dbReference>
<feature type="region of interest" description="Disordered" evidence="11">
    <location>
        <begin position="1"/>
        <end position="26"/>
    </location>
</feature>
<dbReference type="Pfam" id="PF01400">
    <property type="entry name" value="Astacin"/>
    <property type="match status" value="1"/>
</dbReference>
<feature type="domain" description="C-type lectin" evidence="13">
    <location>
        <begin position="935"/>
        <end position="1060"/>
    </location>
</feature>
<evidence type="ECO:0000256" key="3">
    <source>
        <dbReference type="ARBA" id="ARBA00022801"/>
    </source>
</evidence>
<dbReference type="GO" id="GO:0008270">
    <property type="term" value="F:zinc ion binding"/>
    <property type="evidence" value="ECO:0007669"/>
    <property type="project" value="UniProtKB-UniRule"/>
</dbReference>
<dbReference type="InterPro" id="IPR001506">
    <property type="entry name" value="Peptidase_M12A"/>
</dbReference>
<comment type="caution">
    <text evidence="15">The sequence shown here is derived from an EMBL/GenBank/DDBJ whole genome shotgun (WGS) entry which is preliminary data.</text>
</comment>
<dbReference type="PROSITE" id="PS01186">
    <property type="entry name" value="EGF_2"/>
    <property type="match status" value="1"/>
</dbReference>
<feature type="binding site" evidence="8">
    <location>
        <position position="778"/>
    </location>
    <ligand>
        <name>Zn(2+)</name>
        <dbReference type="ChEBI" id="CHEBI:29105"/>
        <note>catalytic</note>
    </ligand>
</feature>
<sequence length="1197" mass="136718">MGKKRRRNNSSKTGLTPPEKTNTKMAASNTIDQNKTMDLSQVISEAHESLHGNISPTAAVSFVEPNSQHCSKSIFQRPPVPPYPLQSTPVHEPQRISQSPMPCPQISSCNSGLPISTATLPINSDPNVAIQMMFSNMSIMNQKLESVSNSNIVIYQQLQKLDLLEDISKKLQIFEKNMTDMKIEINNIKATQEQQAHTLAKEENHHYIIEDRVKSMEQVNTYLENENFELKEQFLRLQTHSMKYNLIFSGITEQDNESKEDTESVIKNFIETELEIRDANTISFQNVHRLRPRNDGKPRNIIAKFSKYDDHQRVIRVVPAKLRHKSRYSVQQQYPAEINDRRRALVPKLKEFQRARRNAKIVYDQLIVDGQPYEPPPRGAPPDQHVHGNTDSDYVQWFEISPELTGLRANILVGGVYIPPEYSKYSTDNAFSEIETEMMQFSENASSIILLGDFNARTATMPDFIVPDDTLFDILDLTDNQDVDTLKNMYSYNFLLDYNIPLQRSSEDKKSNGFGSKLIDMCKRCSLYIANGRLFDDTIGKTTCKNVSLIDYLIISPDLFNYITNFNVLDFDPMISDVHNRIHFTLSFQTLKQVNPKNINDLDHTKIKWNPVHANQFQQVLSNRLGEIDSALDDLDSNQNITTEQMASNSQFLLSIFVIFSLLFEVYSNTHVRRVRRETTITLWPDGIIPYTIPASQYTEEQQKKIRVAMNRWEEVTCIQFVPYTEELRKQMGAKRYIEFYLGSTCFSKNGLASRQPQTIGISPGCLDTVSIVHEIGHAIGLVHTQRRADRDGYVIVHYDNINMASFAQFDTTVMRGTPYDLFGTVYDYASVMHYKPKSWSNNGQAVLETKDPAYQSVIGRATKISFYDAMWVNRAYRCNEQCDKSKRCLNGGYIGGSTCKCICPDGFIGYHCEAPIPGYQRIITWKCPGGWVFANGRCYRLYPNIYITYDAALNFCTNQRATHVTFETGVEKDWVVNTLEEMKFTGDTQSIWLGVRRTASEWLNSLPYYQWLDGQAYNDSLMSIHDLGTEEGDTCGSTDGQFLSIGPCSKNSNRGFICMKNFDTACGGRFRLRNKEQYITSPGYPNEYTDSMECQYVIQTRRDRRIEVTFEVFGLAVTSALDTGKKYCGEGLRNKTLISDGNLMILTFISDMRTSGIGFKAKVKAIRPRYGAGRGEPTNFLGSFYSVFFQQRTDTI</sequence>
<dbReference type="Pfam" id="PF00431">
    <property type="entry name" value="CUB"/>
    <property type="match status" value="1"/>
</dbReference>
<evidence type="ECO:0000256" key="8">
    <source>
        <dbReference type="PROSITE-ProRule" id="PRU01211"/>
    </source>
</evidence>
<dbReference type="SUPFAM" id="SSF49854">
    <property type="entry name" value="Spermadhesin, CUB domain"/>
    <property type="match status" value="1"/>
</dbReference>
<feature type="coiled-coil region" evidence="10">
    <location>
        <begin position="164"/>
        <end position="191"/>
    </location>
</feature>
<dbReference type="PANTHER" id="PTHR10127">
    <property type="entry name" value="DISCOIDIN, CUB, EGF, LAMININ , AND ZINC METALLOPROTEASE DOMAIN CONTAINING"/>
    <property type="match status" value="1"/>
</dbReference>
<dbReference type="InterPro" id="IPR001304">
    <property type="entry name" value="C-type_lectin-like"/>
</dbReference>
<evidence type="ECO:0000259" key="12">
    <source>
        <dbReference type="PROSITE" id="PS01180"/>
    </source>
</evidence>
<keyword evidence="1 8" id="KW-0645">Protease</keyword>
<dbReference type="SMART" id="SM00235">
    <property type="entry name" value="ZnMc"/>
    <property type="match status" value="1"/>
</dbReference>
<feature type="domain" description="CUB" evidence="12">
    <location>
        <begin position="1067"/>
        <end position="1167"/>
    </location>
</feature>
<evidence type="ECO:0000256" key="9">
    <source>
        <dbReference type="RuleBase" id="RU361183"/>
    </source>
</evidence>
<evidence type="ECO:0000313" key="16">
    <source>
        <dbReference type="Proteomes" id="UP000683360"/>
    </source>
</evidence>
<reference evidence="15" key="1">
    <citation type="submission" date="2021-03" db="EMBL/GenBank/DDBJ databases">
        <authorList>
            <person name="Bekaert M."/>
        </authorList>
    </citation>
    <scope>NUCLEOTIDE SEQUENCE</scope>
</reference>
<dbReference type="SMART" id="SM00034">
    <property type="entry name" value="CLECT"/>
    <property type="match status" value="1"/>
</dbReference>
<feature type="active site" evidence="8">
    <location>
        <position position="775"/>
    </location>
</feature>
<dbReference type="EC" id="3.4.24.-" evidence="9"/>
<comment type="cofactor">
    <cofactor evidence="8 9">
        <name>Zn(2+)</name>
        <dbReference type="ChEBI" id="CHEBI:29105"/>
    </cofactor>
    <text evidence="8 9">Binds 1 zinc ion per subunit.</text>
</comment>
<evidence type="ECO:0000256" key="2">
    <source>
        <dbReference type="ARBA" id="ARBA00022723"/>
    </source>
</evidence>
<dbReference type="GO" id="GO:0004222">
    <property type="term" value="F:metalloendopeptidase activity"/>
    <property type="evidence" value="ECO:0007669"/>
    <property type="project" value="UniProtKB-UniRule"/>
</dbReference>
<evidence type="ECO:0000256" key="11">
    <source>
        <dbReference type="SAM" id="MobiDB-lite"/>
    </source>
</evidence>
<evidence type="ECO:0000256" key="5">
    <source>
        <dbReference type="ARBA" id="ARBA00023049"/>
    </source>
</evidence>